<dbReference type="PANTHER" id="PTHR11076:SF33">
    <property type="entry name" value="DNA POLYMERASE KAPPA"/>
    <property type="match status" value="1"/>
</dbReference>
<dbReference type="FunFam" id="1.10.150.20:FF:000019">
    <property type="entry name" value="DNA polymerase IV"/>
    <property type="match status" value="1"/>
</dbReference>
<evidence type="ECO:0000256" key="15">
    <source>
        <dbReference type="ARBA" id="ARBA00049244"/>
    </source>
</evidence>
<dbReference type="PROSITE" id="PS50173">
    <property type="entry name" value="UMUC"/>
    <property type="match status" value="1"/>
</dbReference>
<dbReference type="CDD" id="cd03586">
    <property type="entry name" value="PolY_Pol_IV_kappa"/>
    <property type="match status" value="1"/>
</dbReference>
<feature type="binding site" evidence="16">
    <location>
        <position position="152"/>
    </location>
    <ligand>
        <name>Mg(2+)</name>
        <dbReference type="ChEBI" id="CHEBI:18420"/>
    </ligand>
</feature>
<protein>
    <recommendedName>
        <fullName evidence="16">DNA polymerase IV</fullName>
        <shortName evidence="16">Pol IV</shortName>
        <ecNumber evidence="16">2.7.7.7</ecNumber>
    </recommendedName>
</protein>
<evidence type="ECO:0000256" key="4">
    <source>
        <dbReference type="ARBA" id="ARBA00022457"/>
    </source>
</evidence>
<keyword evidence="12 16" id="KW-0239">DNA-directed DNA polymerase</keyword>
<evidence type="ECO:0000256" key="3">
    <source>
        <dbReference type="ARBA" id="ARBA00011245"/>
    </source>
</evidence>
<dbReference type="GO" id="GO:0006281">
    <property type="term" value="P:DNA repair"/>
    <property type="evidence" value="ECO:0007669"/>
    <property type="project" value="UniProtKB-UniRule"/>
</dbReference>
<dbReference type="SUPFAM" id="SSF100879">
    <property type="entry name" value="Lesion bypass DNA polymerase (Y-family), little finger domain"/>
    <property type="match status" value="1"/>
</dbReference>
<keyword evidence="13 16" id="KW-0238">DNA-binding</keyword>
<dbReference type="FunFam" id="3.40.1170.60:FF:000001">
    <property type="entry name" value="DNA polymerase IV"/>
    <property type="match status" value="1"/>
</dbReference>
<evidence type="ECO:0000256" key="6">
    <source>
        <dbReference type="ARBA" id="ARBA00022679"/>
    </source>
</evidence>
<dbReference type="InterPro" id="IPR053848">
    <property type="entry name" value="IMS_HHH_1"/>
</dbReference>
<dbReference type="InterPro" id="IPR043502">
    <property type="entry name" value="DNA/RNA_pol_sf"/>
</dbReference>
<dbReference type="Gene3D" id="3.40.1170.60">
    <property type="match status" value="1"/>
</dbReference>
<evidence type="ECO:0000256" key="9">
    <source>
        <dbReference type="ARBA" id="ARBA00022723"/>
    </source>
</evidence>
<dbReference type="NCBIfam" id="NF002677">
    <property type="entry name" value="PRK02406.1"/>
    <property type="match status" value="1"/>
</dbReference>
<dbReference type="InterPro" id="IPR050116">
    <property type="entry name" value="DNA_polymerase-Y"/>
</dbReference>
<dbReference type="InterPro" id="IPR043128">
    <property type="entry name" value="Rev_trsase/Diguanyl_cyclase"/>
</dbReference>
<dbReference type="AlphaFoldDB" id="C6SC20"/>
<dbReference type="Gene3D" id="3.30.1490.100">
    <property type="entry name" value="DNA polymerase, Y-family, little finger domain"/>
    <property type="match status" value="1"/>
</dbReference>
<dbReference type="InterPro" id="IPR036775">
    <property type="entry name" value="DNA_pol_Y-fam_lit_finger_sf"/>
</dbReference>
<dbReference type="Pfam" id="PF11799">
    <property type="entry name" value="IMS_C"/>
    <property type="match status" value="1"/>
</dbReference>
<evidence type="ECO:0000256" key="14">
    <source>
        <dbReference type="ARBA" id="ARBA00023204"/>
    </source>
</evidence>
<feature type="domain" description="UmuC" evidence="17">
    <location>
        <begin position="54"/>
        <end position="234"/>
    </location>
</feature>
<proteinExistence type="inferred from homology"/>
<organism evidence="18">
    <name type="scientific">Neisseria meningitidis alpha153</name>
    <dbReference type="NCBI Taxonomy" id="663926"/>
    <lineage>
        <taxon>Bacteria</taxon>
        <taxon>Pseudomonadati</taxon>
        <taxon>Pseudomonadota</taxon>
        <taxon>Betaproteobacteria</taxon>
        <taxon>Neisseriales</taxon>
        <taxon>Neisseriaceae</taxon>
        <taxon>Neisseria</taxon>
    </lineage>
</organism>
<evidence type="ECO:0000256" key="2">
    <source>
        <dbReference type="ARBA" id="ARBA00010945"/>
    </source>
</evidence>
<dbReference type="PANTHER" id="PTHR11076">
    <property type="entry name" value="DNA REPAIR POLYMERASE UMUC / TRANSFERASE FAMILY MEMBER"/>
    <property type="match status" value="1"/>
</dbReference>
<keyword evidence="8 16" id="KW-0235">DNA replication</keyword>
<keyword evidence="11 16" id="KW-0460">Magnesium</keyword>
<comment type="cofactor">
    <cofactor evidence="16">
        <name>Mg(2+)</name>
        <dbReference type="ChEBI" id="CHEBI:18420"/>
    </cofactor>
    <text evidence="16">Binds 2 magnesium ions per subunit.</text>
</comment>
<dbReference type="GO" id="GO:0042276">
    <property type="term" value="P:error-prone translesion synthesis"/>
    <property type="evidence" value="ECO:0007669"/>
    <property type="project" value="TreeGrafter"/>
</dbReference>
<dbReference type="InterPro" id="IPR022880">
    <property type="entry name" value="DNApol_IV"/>
</dbReference>
<evidence type="ECO:0000259" key="17">
    <source>
        <dbReference type="PROSITE" id="PS50173"/>
    </source>
</evidence>
<name>C6SC20_NEIME</name>
<keyword evidence="6 16" id="KW-0808">Transferase</keyword>
<feature type="site" description="Substrate discrimination" evidence="16">
    <location>
        <position position="63"/>
    </location>
</feature>
<accession>C6SC20</accession>
<evidence type="ECO:0000256" key="8">
    <source>
        <dbReference type="ARBA" id="ARBA00022705"/>
    </source>
</evidence>
<feature type="binding site" evidence="16">
    <location>
        <position position="58"/>
    </location>
    <ligand>
        <name>Mg(2+)</name>
        <dbReference type="ChEBI" id="CHEBI:18420"/>
    </ligand>
</feature>
<dbReference type="HAMAP" id="MF_01113">
    <property type="entry name" value="DNApol_IV"/>
    <property type="match status" value="1"/>
</dbReference>
<keyword evidence="5 16" id="KW-0963">Cytoplasm</keyword>
<dbReference type="GO" id="GO:0005829">
    <property type="term" value="C:cytosol"/>
    <property type="evidence" value="ECO:0007669"/>
    <property type="project" value="TreeGrafter"/>
</dbReference>
<dbReference type="EC" id="2.7.7.7" evidence="16"/>
<evidence type="ECO:0000256" key="1">
    <source>
        <dbReference type="ARBA" id="ARBA00004496"/>
    </source>
</evidence>
<keyword evidence="14 16" id="KW-0234">DNA repair</keyword>
<evidence type="ECO:0000256" key="13">
    <source>
        <dbReference type="ARBA" id="ARBA00023125"/>
    </source>
</evidence>
<evidence type="ECO:0000256" key="10">
    <source>
        <dbReference type="ARBA" id="ARBA00022763"/>
    </source>
</evidence>
<dbReference type="GO" id="GO:0000287">
    <property type="term" value="F:magnesium ion binding"/>
    <property type="evidence" value="ECO:0007669"/>
    <property type="project" value="UniProtKB-UniRule"/>
</dbReference>
<dbReference type="Gene3D" id="1.10.150.20">
    <property type="entry name" value="5' to 3' exonuclease, C-terminal subdomain"/>
    <property type="match status" value="1"/>
</dbReference>
<dbReference type="GO" id="GO:0009432">
    <property type="term" value="P:SOS response"/>
    <property type="evidence" value="ECO:0007669"/>
    <property type="project" value="TreeGrafter"/>
</dbReference>
<dbReference type="Gene3D" id="3.30.70.270">
    <property type="match status" value="2"/>
</dbReference>
<comment type="function">
    <text evidence="16">Poorly processive, error-prone DNA polymerase involved in untargeted mutagenesis. Copies undamaged DNA at stalled replication forks, which arise in vivo from mismatched or misaligned primer ends. These misaligned primers can be extended by PolIV. Exhibits no 3'-5' exonuclease (proofreading) activity. May be involved in translesional synthesis, in conjunction with the beta clamp from PolIII.</text>
</comment>
<gene>
    <name evidence="18" type="primary">dinP</name>
    <name evidence="16" type="synonym">dinB</name>
    <name evidence="18" type="ORF">NME_0835</name>
</gene>
<dbReference type="FunFam" id="3.30.1490.100:FF:000004">
    <property type="entry name" value="DNA polymerase IV"/>
    <property type="match status" value="1"/>
</dbReference>
<evidence type="ECO:0000256" key="11">
    <source>
        <dbReference type="ARBA" id="ARBA00022842"/>
    </source>
</evidence>
<dbReference type="GO" id="GO:0003684">
    <property type="term" value="F:damaged DNA binding"/>
    <property type="evidence" value="ECO:0007669"/>
    <property type="project" value="InterPro"/>
</dbReference>
<reference evidence="18" key="1">
    <citation type="journal article" date="2008" name="Proc. Natl. Acad. Sci. U.S.A.">
        <title>Whole-genome comparison of disease and carriage strains provides insights into virulence evolution in Neisseria meningitidis.</title>
        <authorList>
            <person name="Schoen C."/>
            <person name="Blom J."/>
            <person name="Claus H."/>
            <person name="Schramm-Glueck A."/>
            <person name="Brandt P."/>
            <person name="Mueller T."/>
            <person name="Goesmann A."/>
            <person name="Joseph B."/>
            <person name="Konietzny S."/>
            <person name="Kurzai O."/>
            <person name="Schmitt C."/>
            <person name="Friedrich T."/>
            <person name="Linke B."/>
            <person name="Vogel U."/>
            <person name="Frosch M."/>
        </authorList>
    </citation>
    <scope>NUCLEOTIDE SEQUENCE</scope>
    <source>
        <strain evidence="18">Alpha153</strain>
    </source>
</reference>
<comment type="catalytic activity">
    <reaction evidence="15 16">
        <text>DNA(n) + a 2'-deoxyribonucleoside 5'-triphosphate = DNA(n+1) + diphosphate</text>
        <dbReference type="Rhea" id="RHEA:22508"/>
        <dbReference type="Rhea" id="RHEA-COMP:17339"/>
        <dbReference type="Rhea" id="RHEA-COMP:17340"/>
        <dbReference type="ChEBI" id="CHEBI:33019"/>
        <dbReference type="ChEBI" id="CHEBI:61560"/>
        <dbReference type="ChEBI" id="CHEBI:173112"/>
        <dbReference type="EC" id="2.7.7.7"/>
    </reaction>
</comment>
<dbReference type="InterPro" id="IPR017961">
    <property type="entry name" value="DNA_pol_Y-fam_little_finger"/>
</dbReference>
<evidence type="ECO:0000256" key="16">
    <source>
        <dbReference type="HAMAP-Rule" id="MF_01113"/>
    </source>
</evidence>
<dbReference type="Pfam" id="PF00817">
    <property type="entry name" value="IMS"/>
    <property type="match status" value="1"/>
</dbReference>
<dbReference type="SUPFAM" id="SSF56672">
    <property type="entry name" value="DNA/RNA polymerases"/>
    <property type="match status" value="1"/>
</dbReference>
<dbReference type="GO" id="GO:0003887">
    <property type="term" value="F:DNA-directed DNA polymerase activity"/>
    <property type="evidence" value="ECO:0007669"/>
    <property type="project" value="UniProtKB-UniRule"/>
</dbReference>
<comment type="subunit">
    <text evidence="3 16">Monomer.</text>
</comment>
<dbReference type="Pfam" id="PF21999">
    <property type="entry name" value="IMS_HHH_1"/>
    <property type="match status" value="1"/>
</dbReference>
<dbReference type="FunFam" id="3.30.70.270:FF:000070">
    <property type="entry name" value="DNA polymerase IV"/>
    <property type="match status" value="1"/>
</dbReference>
<keyword evidence="10 16" id="KW-0227">DNA damage</keyword>
<keyword evidence="9 16" id="KW-0479">Metal-binding</keyword>
<evidence type="ECO:0000313" key="18">
    <source>
        <dbReference type="EMBL" id="CBA05549.1"/>
    </source>
</evidence>
<comment type="similarity">
    <text evidence="2 16">Belongs to the DNA polymerase type-Y family.</text>
</comment>
<sequence length="400" mass="44739">MPLSVCRLCLQAFACFQRCGCGASHIGAYIWNLPDAGSRISLLSSAEPMSSRKIIHIDMDAFYASVELREQPHLKGRPVVVAWEGARSVICAASYEARQFGLHSAMSVATAKRLCPQAVYVPPHFDLYRQVSAQIHAVFRRYTDLIEPLSLDEAYLDVTRNFKNIPYASEVAKEIRAAIFAETGLTASAGIAPNKFLAKIASDWRKPNGQFVLPPHKVMAFLETLPLGKIPGVGKVTLKKMQSLGMRTAGDLRRFERGELLNHFGRYGYRLYDLVRGTDERPVKAERERLQISTEITLPEDLPLEQAAGHLPHLAEDLWRQITRKNVEAQSVTLKLKTYDFRIITRTLTYSSVLPDCAALLQAAQMLMARVPPQTEDAFRLIGIGVGHLVPKNQQQDLWA</sequence>
<keyword evidence="4 16" id="KW-0515">Mutator protein</keyword>
<evidence type="ECO:0000256" key="5">
    <source>
        <dbReference type="ARBA" id="ARBA00022490"/>
    </source>
</evidence>
<comment type="subcellular location">
    <subcellularLocation>
        <location evidence="1 16">Cytoplasm</location>
    </subcellularLocation>
</comment>
<dbReference type="EMBL" id="AM889137">
    <property type="protein sequence ID" value="CBA05549.1"/>
    <property type="molecule type" value="Genomic_DNA"/>
</dbReference>
<evidence type="ECO:0000256" key="12">
    <source>
        <dbReference type="ARBA" id="ARBA00022932"/>
    </source>
</evidence>
<dbReference type="InterPro" id="IPR001126">
    <property type="entry name" value="UmuC"/>
</dbReference>
<dbReference type="GO" id="GO:0006261">
    <property type="term" value="P:DNA-templated DNA replication"/>
    <property type="evidence" value="ECO:0007669"/>
    <property type="project" value="UniProtKB-UniRule"/>
</dbReference>
<keyword evidence="7 16" id="KW-0548">Nucleotidyltransferase</keyword>
<feature type="active site" evidence="16">
    <location>
        <position position="153"/>
    </location>
</feature>
<evidence type="ECO:0000256" key="7">
    <source>
        <dbReference type="ARBA" id="ARBA00022695"/>
    </source>
</evidence>